<dbReference type="InterPro" id="IPR046347">
    <property type="entry name" value="bZIP_sf"/>
</dbReference>
<feature type="repeat" description="ANK" evidence="3">
    <location>
        <begin position="256"/>
        <end position="288"/>
    </location>
</feature>
<feature type="repeat" description="ANK" evidence="3">
    <location>
        <begin position="152"/>
        <end position="184"/>
    </location>
</feature>
<dbReference type="PROSITE" id="PS50088">
    <property type="entry name" value="ANK_REPEAT"/>
    <property type="match status" value="4"/>
</dbReference>
<evidence type="ECO:0000256" key="3">
    <source>
        <dbReference type="PROSITE-ProRule" id="PRU00023"/>
    </source>
</evidence>
<dbReference type="InterPro" id="IPR004827">
    <property type="entry name" value="bZIP"/>
</dbReference>
<dbReference type="Gene3D" id="1.25.40.20">
    <property type="entry name" value="Ankyrin repeat-containing domain"/>
    <property type="match status" value="1"/>
</dbReference>
<dbReference type="AlphaFoldDB" id="A0A9W8NE83"/>
<keyword evidence="1" id="KW-0677">Repeat</keyword>
<name>A0A9W8NE83_9PEZI</name>
<feature type="repeat" description="ANK" evidence="3">
    <location>
        <begin position="218"/>
        <end position="240"/>
    </location>
</feature>
<dbReference type="PROSITE" id="PS50297">
    <property type="entry name" value="ANK_REP_REGION"/>
    <property type="match status" value="3"/>
</dbReference>
<dbReference type="GO" id="GO:0003700">
    <property type="term" value="F:DNA-binding transcription factor activity"/>
    <property type="evidence" value="ECO:0007669"/>
    <property type="project" value="InterPro"/>
</dbReference>
<protein>
    <recommendedName>
        <fullName evidence="4">BZIP domain-containing protein</fullName>
    </recommendedName>
</protein>
<dbReference type="SMART" id="SM00248">
    <property type="entry name" value="ANK"/>
    <property type="match status" value="4"/>
</dbReference>
<keyword evidence="2 3" id="KW-0040">ANK repeat</keyword>
<evidence type="ECO:0000259" key="4">
    <source>
        <dbReference type="PROSITE" id="PS00036"/>
    </source>
</evidence>
<dbReference type="Pfam" id="PF12796">
    <property type="entry name" value="Ank_2"/>
    <property type="match status" value="2"/>
</dbReference>
<evidence type="ECO:0000256" key="2">
    <source>
        <dbReference type="ARBA" id="ARBA00023043"/>
    </source>
</evidence>
<evidence type="ECO:0000256" key="1">
    <source>
        <dbReference type="ARBA" id="ARBA00022737"/>
    </source>
</evidence>
<dbReference type="Gene3D" id="1.20.5.170">
    <property type="match status" value="1"/>
</dbReference>
<dbReference type="Proteomes" id="UP001148614">
    <property type="component" value="Unassembled WGS sequence"/>
</dbReference>
<comment type="caution">
    <text evidence="5">The sequence shown here is derived from an EMBL/GenBank/DDBJ whole genome shotgun (WGS) entry which is preliminary data.</text>
</comment>
<dbReference type="VEuPathDB" id="FungiDB:F4678DRAFT_65817"/>
<accession>A0A9W8NE83</accession>
<evidence type="ECO:0000313" key="5">
    <source>
        <dbReference type="EMBL" id="KAJ3571388.1"/>
    </source>
</evidence>
<keyword evidence="6" id="KW-1185">Reference proteome</keyword>
<proteinExistence type="predicted"/>
<dbReference type="SUPFAM" id="SSF57959">
    <property type="entry name" value="Leucine zipper domain"/>
    <property type="match status" value="1"/>
</dbReference>
<gene>
    <name evidence="5" type="ORF">NPX13_g5395</name>
</gene>
<reference evidence="5" key="1">
    <citation type="submission" date="2022-07" db="EMBL/GenBank/DDBJ databases">
        <title>Genome Sequence of Xylaria arbuscula.</title>
        <authorList>
            <person name="Buettner E."/>
        </authorList>
    </citation>
    <scope>NUCLEOTIDE SEQUENCE</scope>
    <source>
        <strain evidence="5">VT107</strain>
    </source>
</reference>
<dbReference type="InterPro" id="IPR036770">
    <property type="entry name" value="Ankyrin_rpt-contain_sf"/>
</dbReference>
<evidence type="ECO:0000313" key="6">
    <source>
        <dbReference type="Proteomes" id="UP001148614"/>
    </source>
</evidence>
<feature type="domain" description="BZIP" evidence="4">
    <location>
        <begin position="9"/>
        <end position="24"/>
    </location>
</feature>
<dbReference type="PROSITE" id="PS00036">
    <property type="entry name" value="BZIP_BASIC"/>
    <property type="match status" value="1"/>
</dbReference>
<dbReference type="PANTHER" id="PTHR24171">
    <property type="entry name" value="ANKYRIN REPEAT DOMAIN-CONTAINING PROTEIN 39-RELATED"/>
    <property type="match status" value="1"/>
</dbReference>
<organism evidence="5 6">
    <name type="scientific">Xylaria arbuscula</name>
    <dbReference type="NCBI Taxonomy" id="114810"/>
    <lineage>
        <taxon>Eukaryota</taxon>
        <taxon>Fungi</taxon>
        <taxon>Dikarya</taxon>
        <taxon>Ascomycota</taxon>
        <taxon>Pezizomycotina</taxon>
        <taxon>Sordariomycetes</taxon>
        <taxon>Xylariomycetidae</taxon>
        <taxon>Xylariales</taxon>
        <taxon>Xylariaceae</taxon>
        <taxon>Xylaria</taxon>
    </lineage>
</organism>
<feature type="repeat" description="ANK" evidence="3">
    <location>
        <begin position="185"/>
        <end position="217"/>
    </location>
</feature>
<dbReference type="InterPro" id="IPR002110">
    <property type="entry name" value="Ankyrin_rpt"/>
</dbReference>
<sequence>MSHDTDLERRRERNRLAQRRFRERHNSKNKSLDFELMSLDYSEDSLAFHQALQGGRTADIQPATSAIEAPDNDVEAVLALSINSRSQGALGTDLTKGPYHPFRLLPSSQPPGPDTTQYTEGNYSPGPMIQDTGSDVSNTPVSQLVLSPLVTSWLSPLHIAAKRGHDKIVALLLQHSPDCNEKDSDGTTPLIHAVRGGHQVVVTALLRGAARVAEADAEGRTPLHWAVMRQHSTILTLLLEACDNQLGAAVNAYNHNSQTPLSLAAESGFEEGVRILLRYGAQTSLKAIATGEATGGATDTLGS</sequence>
<dbReference type="SUPFAM" id="SSF48403">
    <property type="entry name" value="Ankyrin repeat"/>
    <property type="match status" value="1"/>
</dbReference>
<dbReference type="EMBL" id="JANPWZ010000848">
    <property type="protein sequence ID" value="KAJ3571388.1"/>
    <property type="molecule type" value="Genomic_DNA"/>
</dbReference>